<dbReference type="PRINTS" id="PR00261">
    <property type="entry name" value="LDLRECEPTOR"/>
</dbReference>
<feature type="repeat" description="LDL-receptor class B" evidence="15">
    <location>
        <begin position="1181"/>
        <end position="1224"/>
    </location>
</feature>
<keyword evidence="10 13" id="KW-1015">Disulfide bond</keyword>
<feature type="transmembrane region" description="Helical" evidence="17">
    <location>
        <begin position="1705"/>
        <end position="1726"/>
    </location>
</feature>
<feature type="region of interest" description="Disordered" evidence="16">
    <location>
        <begin position="1834"/>
        <end position="1880"/>
    </location>
</feature>
<dbReference type="CDD" id="cd00112">
    <property type="entry name" value="LDLa"/>
    <property type="match status" value="8"/>
</dbReference>
<dbReference type="InterPro" id="IPR000152">
    <property type="entry name" value="EGF-type_Asp/Asn_hydroxyl_site"/>
</dbReference>
<feature type="disulfide bond" evidence="14">
    <location>
        <begin position="162"/>
        <end position="180"/>
    </location>
</feature>
<feature type="disulfide bond" evidence="14">
    <location>
        <begin position="124"/>
        <end position="142"/>
    </location>
</feature>
<keyword evidence="5 17" id="KW-0812">Transmembrane</keyword>
<reference evidence="20" key="1">
    <citation type="journal article" date="2018" name="PLoS Negl. Trop. Dis.">
        <title>Sialome diversity of ticks revealed by RNAseq of single tick salivary glands.</title>
        <authorList>
            <person name="Perner J."/>
            <person name="Kropackova S."/>
            <person name="Kopacek P."/>
            <person name="Ribeiro J.M."/>
        </authorList>
    </citation>
    <scope>NUCLEOTIDE SEQUENCE</scope>
    <source>
        <strain evidence="20">Siblings of single egg batch collected in Ceske Budejovice</strain>
        <tissue evidence="20">Salivary glands</tissue>
    </source>
</reference>
<keyword evidence="3 13" id="KW-0245">EGF-like domain</keyword>
<evidence type="ECO:0000256" key="17">
    <source>
        <dbReference type="SAM" id="Phobius"/>
    </source>
</evidence>
<dbReference type="GO" id="GO:0042562">
    <property type="term" value="F:hormone binding"/>
    <property type="evidence" value="ECO:0007669"/>
    <property type="project" value="TreeGrafter"/>
</dbReference>
<dbReference type="GO" id="GO:0043235">
    <property type="term" value="C:receptor complex"/>
    <property type="evidence" value="ECO:0007669"/>
    <property type="project" value="TreeGrafter"/>
</dbReference>
<feature type="repeat" description="LDL-receptor class B" evidence="15">
    <location>
        <begin position="1225"/>
        <end position="1266"/>
    </location>
</feature>
<dbReference type="GO" id="GO:0016324">
    <property type="term" value="C:apical plasma membrane"/>
    <property type="evidence" value="ECO:0007669"/>
    <property type="project" value="TreeGrafter"/>
</dbReference>
<dbReference type="Pfam" id="PF00058">
    <property type="entry name" value="Ldl_recept_b"/>
    <property type="match status" value="11"/>
</dbReference>
<feature type="disulfide bond" evidence="14">
    <location>
        <begin position="323"/>
        <end position="341"/>
    </location>
</feature>
<evidence type="ECO:0000256" key="11">
    <source>
        <dbReference type="ARBA" id="ARBA00023170"/>
    </source>
</evidence>
<dbReference type="CDD" id="cd00054">
    <property type="entry name" value="EGF_CA"/>
    <property type="match status" value="1"/>
</dbReference>
<keyword evidence="9 17" id="KW-0472">Membrane</keyword>
<keyword evidence="2" id="KW-1003">Cell membrane</keyword>
<feature type="disulfide bond" evidence="14">
    <location>
        <begin position="256"/>
        <end position="271"/>
    </location>
</feature>
<accession>A0A147BCL1</accession>
<feature type="disulfide bond" evidence="14">
    <location>
        <begin position="283"/>
        <end position="301"/>
    </location>
</feature>
<evidence type="ECO:0000256" key="14">
    <source>
        <dbReference type="PROSITE-ProRule" id="PRU00124"/>
    </source>
</evidence>
<dbReference type="FunFam" id="4.10.400.10:FF:000124">
    <property type="entry name" value="Low density lipoprotein receptor"/>
    <property type="match status" value="1"/>
</dbReference>
<dbReference type="PANTHER" id="PTHR22722">
    <property type="entry name" value="LOW-DENSITY LIPOPROTEIN RECEPTOR-RELATED PROTEIN 2-RELATED"/>
    <property type="match status" value="1"/>
</dbReference>
<sequence>MVPPAPPAVLLALCGVSVAALAVFVKGLTMCDCGPGQFACSAFAEEGDNCSCIPARWHCDSDDDCGNGSDELGCAPLCNPEEALCQNGRCVLKTQWCDGNKNCADGSDEADCEPRNCTSDEFSCENGRCVPKSWRCDGFDGCGDTSDEICPIPLCGEAEFRCINGGCISIAWRCDKDIDCVDGSDEGGCTAFTSAICLAEDFECRSGRCVGGAYRCNGDNDCGDWSDEEGCEGKSACQEGEFRCEDGFCINLDWKCDGDADCDDHSDERDCAPRQCAPHEFQCHSGKCIQAEWRCDGDFDCSDNSDEDGCGPEVACEPGHFRCLDGSCIVERLVCNGVPDCPDRSDESQNTTCKSSTPCREDGFPCQHQCMATATGQRCSCKEGYQLAPDGRSCLDVDECTYEGTCSQSCVNTVPSFQCLCKPGYRLRDDKRHCKAQGPEAYVIFANGADIRRITMDKSEYTSVVAKLQNAVALDYHFALDLVFWSDITVDVIRSCSLTNGTDLRTLVSRGLANPGGLAVDWIMNRVYWTDSGTSRVESVDLDGRNRRALVWKDLDKPRAIVLYPQLSTVYWTDWGARPRIERIYTDGSDRRSIVDTSLFWPNGLTIDYASDRIFWADAKHHQLESADLDGSNRKKLIESGLPHPFAVTIFEDTLYWTDWQTKSIHTASKFGHQQPSVLYPKLSYPMDIKVVQSLRQPEGMNPCTTVANKCSHICVSNNESATCACPSGLNILQDGTSCMEKPDTFLLFTHRGDIRRLCLNCSEDMDVAIPLRNATSAVALDWDSTTDSIFWTDVTHHSIQKAKWSGENQEVVIGTNAESAAGLALDWVNQKLYWTDAANDRIEVANVDGSLRAIMIYDGLDKPRGIVVDPIRGYMYWTDWGDLPKIERATMAGQHRSIIVQYNLTWPNALAIDYDTETLYWTDAATKTIELINLATMRRKVLLSHELPHPFGLTIFEGRVYWTDWDKKAIQSADSMTGENRRSIIAGLDGLMNIHVFHRSRPLVPNPCASNNGGCSHLCLIAPKPKKSVCACPTGTILLNDTKTCSKGMRRFLLFSRRTEIRKMSLDVPYWADVVVPLKKLRNVVALDVDSVDEEIYYADADRHVVQSCDTEGRHVRDVISFGLDTLGGLAVDSVGRKLYWSDSDRSLIEVSELDGRNRHVLFWKDVDSPRAIALHYEKGVMFWTDWGNKIRIETADMDGDNRMNLVHDGLGWPHGLAIDKQGSRLIWADAKQDVIESVGLDGKNRRVLVRDIAHPYGVAAFSGNLYWTDWETRAIHQSRLNGHDGHIIRGNLAGLMDLRAIDTEYAGASACGRNNGGCSHLCLRKPHGFSCACPTGVLLKPDTRTCERAPSAFLLFANRGSLREISVDTPDNTDIHLPLNDIYNAVAVDFHFDEWKLYYTDVTLDVIRRADLNGSNMEVVIDQELAAADGLALDWIAKNIYWTDSGRKAIEVARANGSSRKLLINLDLDEPRALALFPEKGCIFWSDWGKLPKIERSFMDGSARRVIIATELGWPNGLTIDYEAERLYWVDAQLDCIEFSDLNGKNRHKLIEGVAHPFGLTQYESHIYWTDWTTKAIERANKDTGAERIIVRENIEYLMEIKMVARSRQTGTNSCSLRNGGCSHLCLYRPQGHICACPSYPDPRHCSTFPDMTTPSDTSGPITVPPTGHSNLSTVRCSTSEMAKGRCHVIGFKFNDPVFQSTYIALSAVGAALLILLCGALIVWRKKRRREHDVVGRGAPHLGRFPPSHGPGPADILEKKPWGWGAKVRYDGTDDKPVGIAAKEKLDNLEVAALVSKRLDELESGMLSISATASGDKSYYGLPLNGCPTPPSPPKVPCPRHSPHGQRCGSLPRTLPHEPSYHHHHHHHRHPPSVETDI</sequence>
<dbReference type="InterPro" id="IPR036055">
    <property type="entry name" value="LDL_receptor-like_sf"/>
</dbReference>
<dbReference type="GO" id="GO:0005509">
    <property type="term" value="F:calcium ion binding"/>
    <property type="evidence" value="ECO:0007669"/>
    <property type="project" value="InterPro"/>
</dbReference>
<organism evidence="20">
    <name type="scientific">Ixodes ricinus</name>
    <name type="common">Common tick</name>
    <name type="synonym">Acarus ricinus</name>
    <dbReference type="NCBI Taxonomy" id="34613"/>
    <lineage>
        <taxon>Eukaryota</taxon>
        <taxon>Metazoa</taxon>
        <taxon>Ecdysozoa</taxon>
        <taxon>Arthropoda</taxon>
        <taxon>Chelicerata</taxon>
        <taxon>Arachnida</taxon>
        <taxon>Acari</taxon>
        <taxon>Parasitiformes</taxon>
        <taxon>Ixodida</taxon>
        <taxon>Ixodoidea</taxon>
        <taxon>Ixodidae</taxon>
        <taxon>Ixodinae</taxon>
        <taxon>Ixodes</taxon>
    </lineage>
</organism>
<evidence type="ECO:0000256" key="10">
    <source>
        <dbReference type="ARBA" id="ARBA00023157"/>
    </source>
</evidence>
<keyword evidence="11 20" id="KW-0675">Receptor</keyword>
<evidence type="ECO:0000256" key="18">
    <source>
        <dbReference type="SAM" id="SignalP"/>
    </source>
</evidence>
<feature type="disulfide bond" evidence="14">
    <location>
        <begin position="155"/>
        <end position="167"/>
    </location>
</feature>
<feature type="disulfide bond" evidence="14">
    <location>
        <begin position="204"/>
        <end position="222"/>
    </location>
</feature>
<evidence type="ECO:0000256" key="15">
    <source>
        <dbReference type="PROSITE-ProRule" id="PRU00461"/>
    </source>
</evidence>
<dbReference type="InterPro" id="IPR009030">
    <property type="entry name" value="Growth_fac_rcpt_cys_sf"/>
</dbReference>
<dbReference type="SMART" id="SM00181">
    <property type="entry name" value="EGF"/>
    <property type="match status" value="7"/>
</dbReference>
<dbReference type="InterPro" id="IPR001881">
    <property type="entry name" value="EGF-like_Ca-bd_dom"/>
</dbReference>
<dbReference type="SMART" id="SM00135">
    <property type="entry name" value="LY"/>
    <property type="match status" value="20"/>
</dbReference>
<evidence type="ECO:0000256" key="13">
    <source>
        <dbReference type="PROSITE-ProRule" id="PRU00076"/>
    </source>
</evidence>
<keyword evidence="8 17" id="KW-1133">Transmembrane helix</keyword>
<dbReference type="Pfam" id="PF12662">
    <property type="entry name" value="cEGF"/>
    <property type="match status" value="1"/>
</dbReference>
<evidence type="ECO:0000313" key="20">
    <source>
        <dbReference type="EMBL" id="JAR88075.1"/>
    </source>
</evidence>
<feature type="disulfide bond" evidence="14">
    <location>
        <begin position="316"/>
        <end position="328"/>
    </location>
</feature>
<feature type="domain" description="EGF-like" evidence="19">
    <location>
        <begin position="396"/>
        <end position="435"/>
    </location>
</feature>
<protein>
    <submittedName>
        <fullName evidence="20">Putative low-density lipoprotein receptor</fullName>
    </submittedName>
</protein>
<keyword evidence="6 18" id="KW-0732">Signal</keyword>
<dbReference type="GO" id="GO:0006898">
    <property type="term" value="P:receptor-mediated endocytosis"/>
    <property type="evidence" value="ECO:0007669"/>
    <property type="project" value="TreeGrafter"/>
</dbReference>
<dbReference type="InterPro" id="IPR023415">
    <property type="entry name" value="LDLR_class-A_CS"/>
</dbReference>
<feature type="disulfide bond" evidence="14">
    <location>
        <begin position="117"/>
        <end position="129"/>
    </location>
</feature>
<dbReference type="InterPro" id="IPR000742">
    <property type="entry name" value="EGF"/>
</dbReference>
<dbReference type="Gene3D" id="2.10.25.10">
    <property type="entry name" value="Laminin"/>
    <property type="match status" value="2"/>
</dbReference>
<comment type="caution">
    <text evidence="13">Lacks conserved residue(s) required for the propagation of feature annotation.</text>
</comment>
<dbReference type="Gene3D" id="2.120.10.30">
    <property type="entry name" value="TolB, C-terminal domain"/>
    <property type="match status" value="4"/>
</dbReference>
<dbReference type="PROSITE" id="PS01187">
    <property type="entry name" value="EGF_CA"/>
    <property type="match status" value="1"/>
</dbReference>
<feature type="disulfide bond" evidence="14">
    <location>
        <begin position="295"/>
        <end position="310"/>
    </location>
</feature>
<feature type="repeat" description="LDL-receptor class B" evidence="15">
    <location>
        <begin position="788"/>
        <end position="830"/>
    </location>
</feature>
<dbReference type="PROSITE" id="PS50026">
    <property type="entry name" value="EGF_3"/>
    <property type="match status" value="1"/>
</dbReference>
<name>A0A147BCL1_IXORI</name>
<feature type="disulfide bond" evidence="14">
    <location>
        <begin position="216"/>
        <end position="231"/>
    </location>
</feature>
<feature type="disulfide bond" evidence="14">
    <location>
        <begin position="85"/>
        <end position="103"/>
    </location>
</feature>
<dbReference type="PANTHER" id="PTHR22722:SF15">
    <property type="entry name" value="LOW-DENSITY LIPOPROTEIN RECEPTOR-RELATED"/>
    <property type="match status" value="1"/>
</dbReference>
<feature type="repeat" description="LDL-receptor class B" evidence="15">
    <location>
        <begin position="831"/>
        <end position="873"/>
    </location>
</feature>
<feature type="repeat" description="LDL-receptor class B" evidence="15">
    <location>
        <begin position="1397"/>
        <end position="1439"/>
    </location>
</feature>
<feature type="repeat" description="LDL-receptor class B" evidence="15">
    <location>
        <begin position="1527"/>
        <end position="1568"/>
    </location>
</feature>
<proteinExistence type="predicted"/>
<feature type="chain" id="PRO_5007541978" evidence="18">
    <location>
        <begin position="23"/>
        <end position="1880"/>
    </location>
</feature>
<feature type="disulfide bond" evidence="14">
    <location>
        <begin position="237"/>
        <end position="249"/>
    </location>
</feature>
<feature type="repeat" description="LDL-receptor class B" evidence="15">
    <location>
        <begin position="874"/>
        <end position="917"/>
    </location>
</feature>
<feature type="disulfide bond" evidence="14">
    <location>
        <begin position="59"/>
        <end position="74"/>
    </location>
</feature>
<evidence type="ECO:0000256" key="5">
    <source>
        <dbReference type="ARBA" id="ARBA00022692"/>
    </source>
</evidence>
<feature type="disulfide bond" evidence="14">
    <location>
        <begin position="276"/>
        <end position="288"/>
    </location>
</feature>
<feature type="repeat" description="LDL-receptor class B" evidence="15">
    <location>
        <begin position="481"/>
        <end position="524"/>
    </location>
</feature>
<feature type="repeat" description="LDL-receptor class B" evidence="15">
    <location>
        <begin position="1440"/>
        <end position="1482"/>
    </location>
</feature>
<dbReference type="InterPro" id="IPR051221">
    <property type="entry name" value="LDLR-related"/>
</dbReference>
<evidence type="ECO:0000256" key="1">
    <source>
        <dbReference type="ARBA" id="ARBA00004251"/>
    </source>
</evidence>
<dbReference type="SUPFAM" id="SSF57196">
    <property type="entry name" value="EGF/Laminin"/>
    <property type="match status" value="2"/>
</dbReference>
<feature type="signal peptide" evidence="18">
    <location>
        <begin position="1"/>
        <end position="22"/>
    </location>
</feature>
<dbReference type="SMART" id="SM00179">
    <property type="entry name" value="EGF_CA"/>
    <property type="match status" value="3"/>
</dbReference>
<feature type="disulfide bond" evidence="14">
    <location>
        <begin position="97"/>
        <end position="112"/>
    </location>
</feature>
<feature type="disulfide bond" evidence="14">
    <location>
        <begin position="244"/>
        <end position="262"/>
    </location>
</feature>
<dbReference type="PROSITE" id="PS00010">
    <property type="entry name" value="ASX_HYDROXYL"/>
    <property type="match status" value="1"/>
</dbReference>
<dbReference type="FunFam" id="2.10.25.10:FF:000037">
    <property type="entry name" value="Signal peptide, CUB domain and EGF-like domain-containing 2"/>
    <property type="match status" value="1"/>
</dbReference>
<dbReference type="PROSITE" id="PS50068">
    <property type="entry name" value="LDLRA_2"/>
    <property type="match status" value="8"/>
</dbReference>
<keyword evidence="4" id="KW-0254">Endocytosis</keyword>
<feature type="disulfide bond" evidence="13">
    <location>
        <begin position="400"/>
        <end position="410"/>
    </location>
</feature>
<dbReference type="InterPro" id="IPR026823">
    <property type="entry name" value="cEGF"/>
</dbReference>
<dbReference type="SUPFAM" id="SSF57184">
    <property type="entry name" value="Growth factor receptor domain"/>
    <property type="match status" value="1"/>
</dbReference>
<feature type="repeat" description="LDL-receptor class B" evidence="15">
    <location>
        <begin position="918"/>
        <end position="960"/>
    </location>
</feature>
<dbReference type="SMART" id="SM00192">
    <property type="entry name" value="LDLa"/>
    <property type="match status" value="8"/>
</dbReference>
<feature type="disulfide bond" evidence="14">
    <location>
        <begin position="174"/>
        <end position="189"/>
    </location>
</feature>
<feature type="disulfide bond" evidence="14">
    <location>
        <begin position="197"/>
        <end position="209"/>
    </location>
</feature>
<dbReference type="InterPro" id="IPR002172">
    <property type="entry name" value="LDrepeatLR_classA_rpt"/>
</dbReference>
<evidence type="ECO:0000256" key="2">
    <source>
        <dbReference type="ARBA" id="ARBA00022475"/>
    </source>
</evidence>
<keyword evidence="20" id="KW-0449">Lipoprotein</keyword>
<keyword evidence="12" id="KW-0325">Glycoprotein</keyword>
<feature type="repeat" description="LDL-receptor class B" evidence="15">
    <location>
        <begin position="1138"/>
        <end position="1180"/>
    </location>
</feature>
<evidence type="ECO:0000259" key="19">
    <source>
        <dbReference type="PROSITE" id="PS50026"/>
    </source>
</evidence>
<feature type="disulfide bond" evidence="14">
    <location>
        <begin position="78"/>
        <end position="90"/>
    </location>
</feature>
<dbReference type="Pfam" id="PF00057">
    <property type="entry name" value="Ldl_recept_a"/>
    <property type="match status" value="7"/>
</dbReference>
<evidence type="ECO:0000256" key="7">
    <source>
        <dbReference type="ARBA" id="ARBA00022737"/>
    </source>
</evidence>
<dbReference type="Pfam" id="PF14670">
    <property type="entry name" value="FXa_inhibition"/>
    <property type="match status" value="2"/>
</dbReference>
<feature type="repeat" description="LDL-receptor class B" evidence="15">
    <location>
        <begin position="525"/>
        <end position="567"/>
    </location>
</feature>
<keyword evidence="7" id="KW-0677">Repeat</keyword>
<dbReference type="SUPFAM" id="SSF57424">
    <property type="entry name" value="LDL receptor-like module"/>
    <property type="match status" value="7"/>
</dbReference>
<dbReference type="InterPro" id="IPR011042">
    <property type="entry name" value="6-blade_b-propeller_TolB-like"/>
</dbReference>
<dbReference type="FunFam" id="2.120.10.30:FF:000008">
    <property type="entry name" value="Low-density lipoprotein receptor-related protein 4"/>
    <property type="match status" value="4"/>
</dbReference>
<dbReference type="EMBL" id="GEGO01007329">
    <property type="protein sequence ID" value="JAR88075.1"/>
    <property type="molecule type" value="Transcribed_RNA"/>
</dbReference>
<dbReference type="InterPro" id="IPR000033">
    <property type="entry name" value="LDLR_classB_rpt"/>
</dbReference>
<evidence type="ECO:0000256" key="12">
    <source>
        <dbReference type="ARBA" id="ARBA00023180"/>
    </source>
</evidence>
<evidence type="ECO:0000256" key="9">
    <source>
        <dbReference type="ARBA" id="ARBA00023136"/>
    </source>
</evidence>
<evidence type="ECO:0000256" key="8">
    <source>
        <dbReference type="ARBA" id="ARBA00022989"/>
    </source>
</evidence>
<comment type="subcellular location">
    <subcellularLocation>
        <location evidence="1">Cell membrane</location>
        <topology evidence="1">Single-pass type I membrane protein</topology>
    </subcellularLocation>
</comment>
<dbReference type="PROSITE" id="PS01209">
    <property type="entry name" value="LDLRA_1"/>
    <property type="match status" value="3"/>
</dbReference>
<feature type="repeat" description="LDL-receptor class B" evidence="15">
    <location>
        <begin position="568"/>
        <end position="611"/>
    </location>
</feature>
<dbReference type="Gene3D" id="4.10.400.10">
    <property type="entry name" value="Low-density Lipoprotein Receptor"/>
    <property type="match status" value="8"/>
</dbReference>
<evidence type="ECO:0000256" key="3">
    <source>
        <dbReference type="ARBA" id="ARBA00022536"/>
    </source>
</evidence>
<dbReference type="FunFam" id="4.10.400.10:FF:000034">
    <property type="entry name" value="Low-density lipoprotein receptor-related protein 2"/>
    <property type="match status" value="2"/>
</dbReference>
<dbReference type="SUPFAM" id="SSF63825">
    <property type="entry name" value="YWTD domain"/>
    <property type="match status" value="4"/>
</dbReference>
<feature type="repeat" description="LDL-receptor class B" evidence="15">
    <location>
        <begin position="612"/>
        <end position="654"/>
    </location>
</feature>
<feature type="compositionally biased region" description="Basic residues" evidence="16">
    <location>
        <begin position="1864"/>
        <end position="1873"/>
    </location>
</feature>
<evidence type="ECO:0000256" key="4">
    <source>
        <dbReference type="ARBA" id="ARBA00022583"/>
    </source>
</evidence>
<evidence type="ECO:0000256" key="6">
    <source>
        <dbReference type="ARBA" id="ARBA00022729"/>
    </source>
</evidence>
<feature type="repeat" description="LDL-receptor class B" evidence="15">
    <location>
        <begin position="1483"/>
        <end position="1526"/>
    </location>
</feature>
<evidence type="ECO:0000256" key="16">
    <source>
        <dbReference type="SAM" id="MobiDB-lite"/>
    </source>
</evidence>
<dbReference type="InterPro" id="IPR018097">
    <property type="entry name" value="EGF_Ca-bd_CS"/>
</dbReference>
<dbReference type="PROSITE" id="PS01186">
    <property type="entry name" value="EGF_2"/>
    <property type="match status" value="1"/>
</dbReference>
<dbReference type="PROSITE" id="PS51120">
    <property type="entry name" value="LDLRB"/>
    <property type="match status" value="15"/>
</dbReference>